<evidence type="ECO:0000256" key="4">
    <source>
        <dbReference type="ARBA" id="ARBA00022777"/>
    </source>
</evidence>
<comment type="caution">
    <text evidence="10">The sequence shown here is derived from an EMBL/GenBank/DDBJ whole genome shotgun (WGS) entry which is preliminary data.</text>
</comment>
<feature type="binding site" evidence="8">
    <location>
        <begin position="16"/>
        <end position="24"/>
    </location>
    <ligand>
        <name>ATP</name>
        <dbReference type="ChEBI" id="CHEBI:30616"/>
    </ligand>
</feature>
<protein>
    <recommendedName>
        <fullName evidence="8">Cytidylate kinase</fullName>
        <shortName evidence="8">CK</shortName>
        <ecNumber evidence="8">2.7.4.25</ecNumber>
    </recommendedName>
    <alternativeName>
        <fullName evidence="8">Cytidine monophosphate kinase</fullName>
        <shortName evidence="8">CMP kinase</shortName>
    </alternativeName>
</protein>
<evidence type="ECO:0000256" key="7">
    <source>
        <dbReference type="ARBA" id="ARBA00048478"/>
    </source>
</evidence>
<keyword evidence="5 8" id="KW-0067">ATP-binding</keyword>
<name>A0A9D2CCN2_9BACT</name>
<dbReference type="EMBL" id="DXDA01000056">
    <property type="protein sequence ID" value="HIY69109.1"/>
    <property type="molecule type" value="Genomic_DNA"/>
</dbReference>
<accession>A0A9D2CCN2</accession>
<keyword evidence="8" id="KW-0963">Cytoplasm</keyword>
<dbReference type="Pfam" id="PF02224">
    <property type="entry name" value="Cytidylate_kin"/>
    <property type="match status" value="1"/>
</dbReference>
<organism evidence="10 11">
    <name type="scientific">Candidatus Alistipes intestinigallinarum</name>
    <dbReference type="NCBI Taxonomy" id="2838440"/>
    <lineage>
        <taxon>Bacteria</taxon>
        <taxon>Pseudomonadati</taxon>
        <taxon>Bacteroidota</taxon>
        <taxon>Bacteroidia</taxon>
        <taxon>Bacteroidales</taxon>
        <taxon>Rikenellaceae</taxon>
        <taxon>Alistipes</taxon>
    </lineage>
</organism>
<evidence type="ECO:0000256" key="1">
    <source>
        <dbReference type="ARBA" id="ARBA00009427"/>
    </source>
</evidence>
<evidence type="ECO:0000313" key="11">
    <source>
        <dbReference type="Proteomes" id="UP000886844"/>
    </source>
</evidence>
<dbReference type="Proteomes" id="UP000886844">
    <property type="component" value="Unassembled WGS sequence"/>
</dbReference>
<dbReference type="PANTHER" id="PTHR21299">
    <property type="entry name" value="CYTIDYLATE KINASE/PANTOATE-BETA-ALANINE LIGASE"/>
    <property type="match status" value="1"/>
</dbReference>
<dbReference type="Gene3D" id="3.40.50.300">
    <property type="entry name" value="P-loop containing nucleotide triphosphate hydrolases"/>
    <property type="match status" value="1"/>
</dbReference>
<dbReference type="CDD" id="cd02020">
    <property type="entry name" value="CMPK"/>
    <property type="match status" value="1"/>
</dbReference>
<keyword evidence="4 8" id="KW-0418">Kinase</keyword>
<dbReference type="GO" id="GO:0005524">
    <property type="term" value="F:ATP binding"/>
    <property type="evidence" value="ECO:0007669"/>
    <property type="project" value="UniProtKB-UniRule"/>
</dbReference>
<comment type="catalytic activity">
    <reaction evidence="6 8">
        <text>dCMP + ATP = dCDP + ADP</text>
        <dbReference type="Rhea" id="RHEA:25094"/>
        <dbReference type="ChEBI" id="CHEBI:30616"/>
        <dbReference type="ChEBI" id="CHEBI:57566"/>
        <dbReference type="ChEBI" id="CHEBI:58593"/>
        <dbReference type="ChEBI" id="CHEBI:456216"/>
        <dbReference type="EC" id="2.7.4.25"/>
    </reaction>
</comment>
<comment type="similarity">
    <text evidence="1 8">Belongs to the cytidylate kinase family. Type 1 subfamily.</text>
</comment>
<dbReference type="HAMAP" id="MF_00238">
    <property type="entry name" value="Cytidyl_kinase_type1"/>
    <property type="match status" value="1"/>
</dbReference>
<evidence type="ECO:0000256" key="6">
    <source>
        <dbReference type="ARBA" id="ARBA00047615"/>
    </source>
</evidence>
<dbReference type="AlphaFoldDB" id="A0A9D2CCN2"/>
<evidence type="ECO:0000256" key="2">
    <source>
        <dbReference type="ARBA" id="ARBA00022679"/>
    </source>
</evidence>
<dbReference type="InterPro" id="IPR011994">
    <property type="entry name" value="Cytidylate_kinase_dom"/>
</dbReference>
<comment type="catalytic activity">
    <reaction evidence="7 8">
        <text>CMP + ATP = CDP + ADP</text>
        <dbReference type="Rhea" id="RHEA:11600"/>
        <dbReference type="ChEBI" id="CHEBI:30616"/>
        <dbReference type="ChEBI" id="CHEBI:58069"/>
        <dbReference type="ChEBI" id="CHEBI:60377"/>
        <dbReference type="ChEBI" id="CHEBI:456216"/>
        <dbReference type="EC" id="2.7.4.25"/>
    </reaction>
</comment>
<evidence type="ECO:0000256" key="5">
    <source>
        <dbReference type="ARBA" id="ARBA00022840"/>
    </source>
</evidence>
<dbReference type="GO" id="GO:0036431">
    <property type="term" value="F:dCMP kinase activity"/>
    <property type="evidence" value="ECO:0007669"/>
    <property type="project" value="InterPro"/>
</dbReference>
<evidence type="ECO:0000256" key="3">
    <source>
        <dbReference type="ARBA" id="ARBA00022741"/>
    </source>
</evidence>
<feature type="domain" description="Cytidylate kinase" evidence="9">
    <location>
        <begin position="12"/>
        <end position="229"/>
    </location>
</feature>
<dbReference type="GO" id="GO:0015949">
    <property type="term" value="P:nucleobase-containing small molecule interconversion"/>
    <property type="evidence" value="ECO:0007669"/>
    <property type="project" value="TreeGrafter"/>
</dbReference>
<dbReference type="InterPro" id="IPR003136">
    <property type="entry name" value="Cytidylate_kin"/>
</dbReference>
<dbReference type="GO" id="GO:0006220">
    <property type="term" value="P:pyrimidine nucleotide metabolic process"/>
    <property type="evidence" value="ECO:0007669"/>
    <property type="project" value="UniProtKB-UniRule"/>
</dbReference>
<dbReference type="InterPro" id="IPR027417">
    <property type="entry name" value="P-loop_NTPase"/>
</dbReference>
<reference evidence="10" key="2">
    <citation type="submission" date="2021-04" db="EMBL/GenBank/DDBJ databases">
        <authorList>
            <person name="Gilroy R."/>
        </authorList>
    </citation>
    <scope>NUCLEOTIDE SEQUENCE</scope>
    <source>
        <strain evidence="10">5134</strain>
    </source>
</reference>
<dbReference type="GO" id="GO:0005829">
    <property type="term" value="C:cytosol"/>
    <property type="evidence" value="ECO:0007669"/>
    <property type="project" value="TreeGrafter"/>
</dbReference>
<gene>
    <name evidence="8 10" type="primary">cmk</name>
    <name evidence="10" type="ORF">H9828_06805</name>
</gene>
<keyword evidence="2 8" id="KW-0808">Transferase</keyword>
<sequence>MSDIKQKRKIIIAVDGFSSCGKSTFAKAIAARLGYIFIDTGAMYRAVTLYALSHGAIRSGIVDEEAVVKLLPEISITFRFNPQRGASDIYVNGDLVEGKIRTIEVSNCVSPVSAIPEVRQKLVAMQQEMGRNRGVVMDGRDIGTVVFPDAEMKLFMTADPAVRAQRRYKELQEKGMPVSLEEIERNVRERDKADMSRAVSPLRQAEDAIVLDNSHMTVEEQMEWFLKKFAEVTNRPSEHEREESCASR</sequence>
<reference evidence="10" key="1">
    <citation type="journal article" date="2021" name="PeerJ">
        <title>Extensive microbial diversity within the chicken gut microbiome revealed by metagenomics and culture.</title>
        <authorList>
            <person name="Gilroy R."/>
            <person name="Ravi A."/>
            <person name="Getino M."/>
            <person name="Pursley I."/>
            <person name="Horton D.L."/>
            <person name="Alikhan N.F."/>
            <person name="Baker D."/>
            <person name="Gharbi K."/>
            <person name="Hall N."/>
            <person name="Watson M."/>
            <person name="Adriaenssens E.M."/>
            <person name="Foster-Nyarko E."/>
            <person name="Jarju S."/>
            <person name="Secka A."/>
            <person name="Antonio M."/>
            <person name="Oren A."/>
            <person name="Chaudhuri R.R."/>
            <person name="La Ragione R."/>
            <person name="Hildebrand F."/>
            <person name="Pallen M.J."/>
        </authorList>
    </citation>
    <scope>NUCLEOTIDE SEQUENCE</scope>
    <source>
        <strain evidence="10">5134</strain>
    </source>
</reference>
<comment type="subcellular location">
    <subcellularLocation>
        <location evidence="8">Cytoplasm</location>
    </subcellularLocation>
</comment>
<dbReference type="EC" id="2.7.4.25" evidence="8"/>
<dbReference type="SUPFAM" id="SSF52540">
    <property type="entry name" value="P-loop containing nucleoside triphosphate hydrolases"/>
    <property type="match status" value="1"/>
</dbReference>
<evidence type="ECO:0000259" key="9">
    <source>
        <dbReference type="Pfam" id="PF02224"/>
    </source>
</evidence>
<keyword evidence="3 8" id="KW-0547">Nucleotide-binding</keyword>
<proteinExistence type="inferred from homology"/>
<evidence type="ECO:0000313" key="10">
    <source>
        <dbReference type="EMBL" id="HIY69109.1"/>
    </source>
</evidence>
<evidence type="ECO:0000256" key="8">
    <source>
        <dbReference type="HAMAP-Rule" id="MF_00238"/>
    </source>
</evidence>
<dbReference type="PANTHER" id="PTHR21299:SF2">
    <property type="entry name" value="CYTIDYLATE KINASE"/>
    <property type="match status" value="1"/>
</dbReference>
<dbReference type="NCBIfam" id="TIGR00017">
    <property type="entry name" value="cmk"/>
    <property type="match status" value="1"/>
</dbReference>